<feature type="region of interest" description="Disordered" evidence="1">
    <location>
        <begin position="69"/>
        <end position="94"/>
    </location>
</feature>
<dbReference type="Proteomes" id="UP000827986">
    <property type="component" value="Unassembled WGS sequence"/>
</dbReference>
<sequence>MWITCLKFICVHLFIEPLVRIMLTIIHGRGEKWIFSIHCSLHVLVTFGSKTGFQPIYHCGPQVENHSASPLPPNFPQSRMPSALHPETPPQSGTRIATLGARPSSWTPGPVVWGRQPDPATWGQVAGALGTWLGAERLVQVVGQARGTGSGAEPT</sequence>
<gene>
    <name evidence="3" type="ORF">KIL84_012265</name>
</gene>
<evidence type="ECO:0000256" key="2">
    <source>
        <dbReference type="SAM" id="SignalP"/>
    </source>
</evidence>
<keyword evidence="4" id="KW-1185">Reference proteome</keyword>
<dbReference type="AlphaFoldDB" id="A0A9D3XET7"/>
<comment type="caution">
    <text evidence="3">The sequence shown here is derived from an EMBL/GenBank/DDBJ whole genome shotgun (WGS) entry which is preliminary data.</text>
</comment>
<protein>
    <submittedName>
        <fullName evidence="3">Uncharacterized protein</fullName>
    </submittedName>
</protein>
<evidence type="ECO:0000313" key="3">
    <source>
        <dbReference type="EMBL" id="KAH1178563.1"/>
    </source>
</evidence>
<evidence type="ECO:0000313" key="4">
    <source>
        <dbReference type="Proteomes" id="UP000827986"/>
    </source>
</evidence>
<dbReference type="EMBL" id="JAHDVG010000474">
    <property type="protein sequence ID" value="KAH1178563.1"/>
    <property type="molecule type" value="Genomic_DNA"/>
</dbReference>
<evidence type="ECO:0000256" key="1">
    <source>
        <dbReference type="SAM" id="MobiDB-lite"/>
    </source>
</evidence>
<reference evidence="3" key="1">
    <citation type="submission" date="2021-09" db="EMBL/GenBank/DDBJ databases">
        <title>The genome of Mauremys mutica provides insights into the evolution of semi-aquatic lifestyle.</title>
        <authorList>
            <person name="Gong S."/>
            <person name="Gao Y."/>
        </authorList>
    </citation>
    <scope>NUCLEOTIDE SEQUENCE</scope>
    <source>
        <strain evidence="3">MM-2020</strain>
        <tissue evidence="3">Muscle</tissue>
    </source>
</reference>
<accession>A0A9D3XET7</accession>
<name>A0A9D3XET7_9SAUR</name>
<organism evidence="3 4">
    <name type="scientific">Mauremys mutica</name>
    <name type="common">yellowpond turtle</name>
    <dbReference type="NCBI Taxonomy" id="74926"/>
    <lineage>
        <taxon>Eukaryota</taxon>
        <taxon>Metazoa</taxon>
        <taxon>Chordata</taxon>
        <taxon>Craniata</taxon>
        <taxon>Vertebrata</taxon>
        <taxon>Euteleostomi</taxon>
        <taxon>Archelosauria</taxon>
        <taxon>Testudinata</taxon>
        <taxon>Testudines</taxon>
        <taxon>Cryptodira</taxon>
        <taxon>Durocryptodira</taxon>
        <taxon>Testudinoidea</taxon>
        <taxon>Geoemydidae</taxon>
        <taxon>Geoemydinae</taxon>
        <taxon>Mauremys</taxon>
    </lineage>
</organism>
<proteinExistence type="predicted"/>
<feature type="chain" id="PRO_5039038276" evidence="2">
    <location>
        <begin position="22"/>
        <end position="155"/>
    </location>
</feature>
<keyword evidence="2" id="KW-0732">Signal</keyword>
<feature type="signal peptide" evidence="2">
    <location>
        <begin position="1"/>
        <end position="21"/>
    </location>
</feature>